<sequence length="566" mass="59822">MAQPPYAGGGYGYPGQAPAPGGYTGASYYQPPPGGYGAPYAAPGAPLGGPPGGYPPAGYPPPGAPPGGYAPPPGGYPPPGAPPSGYAPPPGGYPPPGAPPSGYAPPPGGYPPPGAPPSGYAPPAASYPPPGAPPPSPGYPAPGAQAGYPPPPTPAGYAPQYIQPGYGAPAAAPGYPPPQGYAPPPGQPPYGAPPPPGPAYPPPLGAPAGTQAPQGPQVEPPTIMYRDIVIHNPRYAGGLFVHGYDRAAIQSDIDAINKGKDSDKKLVEVLTRLGPLKMEVVVHEFPAHNGKGETLYKLVERKTTRYIEAGLLGLVLGPLKYDVERVNTAIRGMGTTEELLNEIILDLSPADVALLSYMYQQRYKTALVDDIRGDLSGNLQKLFLKALNWSRPMRPDATDKDVNKLVDADVEVLHKAGKARMGTDEGKFFEVLTERRHEHLVKLGPAYMRKHKKLLRQVVEAEFSGHERDALLWIVNGVEPSPRFPDLNPQLVRDVTSLEATMAGVGTKDALLVMRILRAHWSRARMEQISNAYLRIYGKTLLRRVEGETSGAFENLLVAMIRGPGY</sequence>
<feature type="compositionally biased region" description="Low complexity" evidence="5">
    <location>
        <begin position="14"/>
        <end position="29"/>
    </location>
</feature>
<feature type="compositionally biased region" description="Pro residues" evidence="5">
    <location>
        <begin position="48"/>
        <end position="140"/>
    </location>
</feature>
<organism evidence="6 7">
    <name type="scientific">Mycena belliarum</name>
    <dbReference type="NCBI Taxonomy" id="1033014"/>
    <lineage>
        <taxon>Eukaryota</taxon>
        <taxon>Fungi</taxon>
        <taxon>Dikarya</taxon>
        <taxon>Basidiomycota</taxon>
        <taxon>Agaricomycotina</taxon>
        <taxon>Agaricomycetes</taxon>
        <taxon>Agaricomycetidae</taxon>
        <taxon>Agaricales</taxon>
        <taxon>Marasmiineae</taxon>
        <taxon>Mycenaceae</taxon>
        <taxon>Mycena</taxon>
    </lineage>
</organism>
<evidence type="ECO:0000313" key="7">
    <source>
        <dbReference type="Proteomes" id="UP001222325"/>
    </source>
</evidence>
<protein>
    <recommendedName>
        <fullName evidence="4">Annexin</fullName>
    </recommendedName>
</protein>
<dbReference type="InterPro" id="IPR018502">
    <property type="entry name" value="Annexin_repeat"/>
</dbReference>
<comment type="caution">
    <text evidence="6">The sequence shown here is derived from an EMBL/GenBank/DDBJ whole genome shotgun (WGS) entry which is preliminary data.</text>
</comment>
<feature type="region of interest" description="Disordered" evidence="5">
    <location>
        <begin position="1"/>
        <end position="220"/>
    </location>
</feature>
<dbReference type="GO" id="GO:0001786">
    <property type="term" value="F:phosphatidylserine binding"/>
    <property type="evidence" value="ECO:0007669"/>
    <property type="project" value="TreeGrafter"/>
</dbReference>
<keyword evidence="4" id="KW-0106">Calcium</keyword>
<dbReference type="PANTHER" id="PTHR10502:SF102">
    <property type="entry name" value="ANNEXIN B11"/>
    <property type="match status" value="1"/>
</dbReference>
<evidence type="ECO:0000256" key="4">
    <source>
        <dbReference type="RuleBase" id="RU003540"/>
    </source>
</evidence>
<keyword evidence="3 4" id="KW-0041">Annexin</keyword>
<evidence type="ECO:0000256" key="3">
    <source>
        <dbReference type="ARBA" id="ARBA00023216"/>
    </source>
</evidence>
<dbReference type="GO" id="GO:0005634">
    <property type="term" value="C:nucleus"/>
    <property type="evidence" value="ECO:0007669"/>
    <property type="project" value="TreeGrafter"/>
</dbReference>
<dbReference type="SUPFAM" id="SSF47874">
    <property type="entry name" value="Annexin"/>
    <property type="match status" value="1"/>
</dbReference>
<name>A0AAD6XMD7_9AGAR</name>
<feature type="compositionally biased region" description="Pro residues" evidence="5">
    <location>
        <begin position="174"/>
        <end position="205"/>
    </location>
</feature>
<dbReference type="PRINTS" id="PR00196">
    <property type="entry name" value="ANNEXIN"/>
</dbReference>
<feature type="compositionally biased region" description="Low complexity" evidence="5">
    <location>
        <begin position="155"/>
        <end position="173"/>
    </location>
</feature>
<dbReference type="SMART" id="SM00335">
    <property type="entry name" value="ANX"/>
    <property type="match status" value="3"/>
</dbReference>
<dbReference type="InterPro" id="IPR018252">
    <property type="entry name" value="Annexin_repeat_CS"/>
</dbReference>
<dbReference type="GO" id="GO:0005737">
    <property type="term" value="C:cytoplasm"/>
    <property type="evidence" value="ECO:0007669"/>
    <property type="project" value="TreeGrafter"/>
</dbReference>
<dbReference type="EMBL" id="JARJCN010000037">
    <property type="protein sequence ID" value="KAJ7084596.1"/>
    <property type="molecule type" value="Genomic_DNA"/>
</dbReference>
<accession>A0AAD6XMD7</accession>
<keyword evidence="2 4" id="KW-0677">Repeat</keyword>
<keyword evidence="4" id="KW-0111">Calcium/phospholipid-binding</keyword>
<comment type="similarity">
    <text evidence="1 4">Belongs to the annexin family.</text>
</comment>
<evidence type="ECO:0000256" key="2">
    <source>
        <dbReference type="ARBA" id="ARBA00022737"/>
    </source>
</evidence>
<dbReference type="GO" id="GO:0005544">
    <property type="term" value="F:calcium-dependent phospholipid binding"/>
    <property type="evidence" value="ECO:0007669"/>
    <property type="project" value="UniProtKB-KW"/>
</dbReference>
<proteinExistence type="inferred from homology"/>
<dbReference type="GO" id="GO:0012506">
    <property type="term" value="C:vesicle membrane"/>
    <property type="evidence" value="ECO:0007669"/>
    <property type="project" value="TreeGrafter"/>
</dbReference>
<dbReference type="Pfam" id="PF00191">
    <property type="entry name" value="Annexin"/>
    <property type="match status" value="3"/>
</dbReference>
<dbReference type="PANTHER" id="PTHR10502">
    <property type="entry name" value="ANNEXIN"/>
    <property type="match status" value="1"/>
</dbReference>
<evidence type="ECO:0000256" key="5">
    <source>
        <dbReference type="SAM" id="MobiDB-lite"/>
    </source>
</evidence>
<dbReference type="GO" id="GO:0005509">
    <property type="term" value="F:calcium ion binding"/>
    <property type="evidence" value="ECO:0007669"/>
    <property type="project" value="InterPro"/>
</dbReference>
<dbReference type="Proteomes" id="UP001222325">
    <property type="component" value="Unassembled WGS sequence"/>
</dbReference>
<evidence type="ECO:0000313" key="6">
    <source>
        <dbReference type="EMBL" id="KAJ7084596.1"/>
    </source>
</evidence>
<dbReference type="InterPro" id="IPR037104">
    <property type="entry name" value="Annexin_sf"/>
</dbReference>
<dbReference type="AlphaFoldDB" id="A0AAD6XMD7"/>
<dbReference type="InterPro" id="IPR001464">
    <property type="entry name" value="Annexin"/>
</dbReference>
<dbReference type="Gene3D" id="1.10.220.10">
    <property type="entry name" value="Annexin"/>
    <property type="match status" value="3"/>
</dbReference>
<evidence type="ECO:0000256" key="1">
    <source>
        <dbReference type="ARBA" id="ARBA00007831"/>
    </source>
</evidence>
<dbReference type="GO" id="GO:0005886">
    <property type="term" value="C:plasma membrane"/>
    <property type="evidence" value="ECO:0007669"/>
    <property type="project" value="TreeGrafter"/>
</dbReference>
<dbReference type="PROSITE" id="PS51897">
    <property type="entry name" value="ANNEXIN_2"/>
    <property type="match status" value="3"/>
</dbReference>
<gene>
    <name evidence="6" type="ORF">B0H15DRAFT_932029</name>
</gene>
<keyword evidence="7" id="KW-1185">Reference proteome</keyword>
<reference evidence="6" key="1">
    <citation type="submission" date="2023-03" db="EMBL/GenBank/DDBJ databases">
        <title>Massive genome expansion in bonnet fungi (Mycena s.s.) driven by repeated elements and novel gene families across ecological guilds.</title>
        <authorList>
            <consortium name="Lawrence Berkeley National Laboratory"/>
            <person name="Harder C.B."/>
            <person name="Miyauchi S."/>
            <person name="Viragh M."/>
            <person name="Kuo A."/>
            <person name="Thoen E."/>
            <person name="Andreopoulos B."/>
            <person name="Lu D."/>
            <person name="Skrede I."/>
            <person name="Drula E."/>
            <person name="Henrissat B."/>
            <person name="Morin E."/>
            <person name="Kohler A."/>
            <person name="Barry K."/>
            <person name="LaButti K."/>
            <person name="Morin E."/>
            <person name="Salamov A."/>
            <person name="Lipzen A."/>
            <person name="Mereny Z."/>
            <person name="Hegedus B."/>
            <person name="Baldrian P."/>
            <person name="Stursova M."/>
            <person name="Weitz H."/>
            <person name="Taylor A."/>
            <person name="Grigoriev I.V."/>
            <person name="Nagy L.G."/>
            <person name="Martin F."/>
            <person name="Kauserud H."/>
        </authorList>
    </citation>
    <scope>NUCLEOTIDE SEQUENCE</scope>
    <source>
        <strain evidence="6">CBHHK173m</strain>
    </source>
</reference>
<comment type="domain">
    <text evidence="4">A pair of annexin repeats may form one binding site for calcium and phospholipid.</text>
</comment>
<dbReference type="PROSITE" id="PS00223">
    <property type="entry name" value="ANNEXIN_1"/>
    <property type="match status" value="1"/>
</dbReference>